<name>A0A7S2W2H7_9STRA</name>
<feature type="domain" description="Tubulin/FtsZ GTPase" evidence="6">
    <location>
        <begin position="39"/>
        <end position="225"/>
    </location>
</feature>
<dbReference type="EMBL" id="HBHK01000801">
    <property type="protein sequence ID" value="CAD9662942.1"/>
    <property type="molecule type" value="Transcribed_RNA"/>
</dbReference>
<dbReference type="SMART" id="SM00864">
    <property type="entry name" value="Tubulin"/>
    <property type="match status" value="1"/>
</dbReference>
<dbReference type="InterPro" id="IPR036525">
    <property type="entry name" value="Tubulin/FtsZ_GTPase_sf"/>
</dbReference>
<organism evidence="7">
    <name type="scientific">Mucochytrium quahogii</name>
    <dbReference type="NCBI Taxonomy" id="96639"/>
    <lineage>
        <taxon>Eukaryota</taxon>
        <taxon>Sar</taxon>
        <taxon>Stramenopiles</taxon>
        <taxon>Bigyra</taxon>
        <taxon>Labyrinthulomycetes</taxon>
        <taxon>Thraustochytrida</taxon>
        <taxon>Thraustochytriidae</taxon>
        <taxon>Mucochytrium</taxon>
    </lineage>
</organism>
<evidence type="ECO:0000256" key="2">
    <source>
        <dbReference type="ARBA" id="ARBA00022701"/>
    </source>
</evidence>
<dbReference type="Pfam" id="PF00091">
    <property type="entry name" value="Tubulin"/>
    <property type="match status" value="1"/>
</dbReference>
<dbReference type="GO" id="GO:0005525">
    <property type="term" value="F:GTP binding"/>
    <property type="evidence" value="ECO:0007669"/>
    <property type="project" value="UniProtKB-UniRule"/>
</dbReference>
<dbReference type="PANTHER" id="PTHR11588">
    <property type="entry name" value="TUBULIN"/>
    <property type="match status" value="1"/>
</dbReference>
<dbReference type="InterPro" id="IPR000217">
    <property type="entry name" value="Tubulin"/>
</dbReference>
<evidence type="ECO:0000259" key="6">
    <source>
        <dbReference type="SMART" id="SM00864"/>
    </source>
</evidence>
<evidence type="ECO:0000313" key="7">
    <source>
        <dbReference type="EMBL" id="CAD9662942.1"/>
    </source>
</evidence>
<reference evidence="7" key="1">
    <citation type="submission" date="2021-01" db="EMBL/GenBank/DDBJ databases">
        <authorList>
            <person name="Corre E."/>
            <person name="Pelletier E."/>
            <person name="Niang G."/>
            <person name="Scheremetjew M."/>
            <person name="Finn R."/>
            <person name="Kale V."/>
            <person name="Holt S."/>
            <person name="Cochrane G."/>
            <person name="Meng A."/>
            <person name="Brown T."/>
            <person name="Cohen L."/>
        </authorList>
    </citation>
    <scope>NUCLEOTIDE SEQUENCE</scope>
    <source>
        <strain evidence="7">NY070348D</strain>
    </source>
</reference>
<dbReference type="GO" id="GO:0005874">
    <property type="term" value="C:microtubule"/>
    <property type="evidence" value="ECO:0007669"/>
    <property type="project" value="UniProtKB-KW"/>
</dbReference>
<dbReference type="CDD" id="cd02189">
    <property type="entry name" value="delta_zeta_tubulin-like"/>
    <property type="match status" value="1"/>
</dbReference>
<dbReference type="PRINTS" id="PR01161">
    <property type="entry name" value="TUBULIN"/>
</dbReference>
<dbReference type="GO" id="GO:0007017">
    <property type="term" value="P:microtubule-based process"/>
    <property type="evidence" value="ECO:0007669"/>
    <property type="project" value="InterPro"/>
</dbReference>
<dbReference type="PROSITE" id="PS00227">
    <property type="entry name" value="TUBULIN"/>
    <property type="match status" value="1"/>
</dbReference>
<sequence length="416" mass="46013">MRDMYFRSNASMDEEEQVVLAEMETASQGAKRRMAPPKSKKASRVARSILVDMEPRVIDQCIQNRKKWRYDPANCFTFEGGSGNNWAQGYAKHGSSVSNYVIEIARREAERCDAVGGFLLLQSVAGGTGSGLGTYLTEQIADEFPNVSRVNGVVWPYARGEVVVQNYNTLLTLSTLNETSDCVVSLFNDQAAGVCTRLEKIEKPEMKDLNTVFSRDLASSFLLPAVTCGNSHPRWVDSYPLSVASQGLCMMPGLKLIQVGSLPRMAKDAISFSNNSWPSLFKQLWGGRNHILGTRDSPMLHSLKGIVTFRGTGARSFALDQNKIDNGYLELLSNRGPLLRYDESISTIGGHDKTISLASNSLTIAGHLNRVVSKAHLMFSNNAYVHQYTCHGLELETMKSSFLTMEQVIHNYETAT</sequence>
<evidence type="ECO:0000256" key="3">
    <source>
        <dbReference type="ARBA" id="ARBA00022741"/>
    </source>
</evidence>
<dbReference type="Gene3D" id="3.40.50.1440">
    <property type="entry name" value="Tubulin/FtsZ, GTPase domain"/>
    <property type="match status" value="1"/>
</dbReference>
<keyword evidence="3 5" id="KW-0547">Nucleotide-binding</keyword>
<proteinExistence type="inferred from homology"/>
<dbReference type="InterPro" id="IPR008280">
    <property type="entry name" value="Tub_FtsZ_C"/>
</dbReference>
<dbReference type="InterPro" id="IPR003008">
    <property type="entry name" value="Tubulin_FtsZ_GTPase"/>
</dbReference>
<comment type="similarity">
    <text evidence="1 5">Belongs to the tubulin family.</text>
</comment>
<dbReference type="Gene3D" id="1.10.287.600">
    <property type="entry name" value="Helix hairpin bin"/>
    <property type="match status" value="1"/>
</dbReference>
<protein>
    <recommendedName>
        <fullName evidence="6">Tubulin/FtsZ GTPase domain-containing protein</fullName>
    </recommendedName>
</protein>
<dbReference type="PRINTS" id="PR01519">
    <property type="entry name" value="EPSLNTUBULIN"/>
</dbReference>
<accession>A0A7S2W2H7</accession>
<dbReference type="InterPro" id="IPR023123">
    <property type="entry name" value="Tubulin_C"/>
</dbReference>
<dbReference type="InterPro" id="IPR004057">
    <property type="entry name" value="Epsilon_tubulin"/>
</dbReference>
<dbReference type="AlphaFoldDB" id="A0A7S2W2H7"/>
<dbReference type="SUPFAM" id="SSF55307">
    <property type="entry name" value="Tubulin C-terminal domain-like"/>
    <property type="match status" value="1"/>
</dbReference>
<keyword evidence="2 5" id="KW-0493">Microtubule</keyword>
<dbReference type="InterPro" id="IPR017975">
    <property type="entry name" value="Tubulin_CS"/>
</dbReference>
<gene>
    <name evidence="7" type="ORF">QSP1433_LOCUS495</name>
</gene>
<dbReference type="SUPFAM" id="SSF52490">
    <property type="entry name" value="Tubulin nucleotide-binding domain-like"/>
    <property type="match status" value="1"/>
</dbReference>
<evidence type="ECO:0000256" key="1">
    <source>
        <dbReference type="ARBA" id="ARBA00009636"/>
    </source>
</evidence>
<evidence type="ECO:0000256" key="4">
    <source>
        <dbReference type="ARBA" id="ARBA00023134"/>
    </source>
</evidence>
<evidence type="ECO:0000256" key="5">
    <source>
        <dbReference type="RuleBase" id="RU000352"/>
    </source>
</evidence>
<keyword evidence="4 5" id="KW-0342">GTP-binding</keyword>